<dbReference type="InterPro" id="IPR002347">
    <property type="entry name" value="SDR_fam"/>
</dbReference>
<dbReference type="NCBIfam" id="NF005436">
    <property type="entry name" value="PRK07023.1"/>
    <property type="match status" value="1"/>
</dbReference>
<dbReference type="PANTHER" id="PTHR44085:SF2">
    <property type="entry name" value="SEPIAPTERIN REDUCTASE"/>
    <property type="match status" value="1"/>
</dbReference>
<dbReference type="GO" id="GO:0004757">
    <property type="term" value="F:sepiapterin reductase (NADP+) activity"/>
    <property type="evidence" value="ECO:0007669"/>
    <property type="project" value="TreeGrafter"/>
</dbReference>
<evidence type="ECO:0000256" key="2">
    <source>
        <dbReference type="ARBA" id="ARBA00022490"/>
    </source>
</evidence>
<keyword evidence="2" id="KW-0963">Cytoplasm</keyword>
<protein>
    <submittedName>
        <fullName evidence="5">Short-chain dehydrogenase</fullName>
    </submittedName>
</protein>
<evidence type="ECO:0000313" key="6">
    <source>
        <dbReference type="Proteomes" id="UP000307749"/>
    </source>
</evidence>
<proteinExistence type="predicted"/>
<dbReference type="GO" id="GO:0006729">
    <property type="term" value="P:tetrahydrobiopterin biosynthetic process"/>
    <property type="evidence" value="ECO:0007669"/>
    <property type="project" value="TreeGrafter"/>
</dbReference>
<reference evidence="5 6" key="1">
    <citation type="submission" date="2017-02" db="EMBL/GenBank/DDBJ databases">
        <title>Whole genome sequencing of Metallibacterium scheffleri DSM 24874 (T).</title>
        <authorList>
            <person name="Kumar S."/>
            <person name="Patil P."/>
            <person name="Patil P.B."/>
        </authorList>
    </citation>
    <scope>NUCLEOTIDE SEQUENCE [LARGE SCALE GENOMIC DNA]</scope>
    <source>
        <strain evidence="5 6">DSM 24874</strain>
    </source>
</reference>
<dbReference type="Proteomes" id="UP000307749">
    <property type="component" value="Unassembled WGS sequence"/>
</dbReference>
<evidence type="ECO:0000256" key="1">
    <source>
        <dbReference type="ARBA" id="ARBA00004496"/>
    </source>
</evidence>
<sequence length="242" mass="24854">MTKAVLTGHSRGLGAALAAALLARGIATLGLARRGNAALAAHYPQRLHEVSIDLSDSAALQSWLDGGELRTWLAGAARVLLINNAGVVGPVGALEVQAPAQLARAVALNVSAPLMLAAAFAASNTAERRIVHISSGAAHQPIAGWSFYCASKAALDQHARTVAADATPGLRICSLAPGVIDTDMQAAVRASDPARFPQHARFVAMHETGALLAPAAVAQRLLDYLLSDAFGAQAVADLRELG</sequence>
<dbReference type="Pfam" id="PF00106">
    <property type="entry name" value="adh_short"/>
    <property type="match status" value="1"/>
</dbReference>
<dbReference type="SUPFAM" id="SSF51735">
    <property type="entry name" value="NAD(P)-binding Rossmann-fold domains"/>
    <property type="match status" value="1"/>
</dbReference>
<dbReference type="OrthoDB" id="9790785at2"/>
<organism evidence="5 6">
    <name type="scientific">Metallibacterium scheffleri</name>
    <dbReference type="NCBI Taxonomy" id="993689"/>
    <lineage>
        <taxon>Bacteria</taxon>
        <taxon>Pseudomonadati</taxon>
        <taxon>Pseudomonadota</taxon>
        <taxon>Gammaproteobacteria</taxon>
        <taxon>Lysobacterales</taxon>
        <taxon>Rhodanobacteraceae</taxon>
        <taxon>Metallibacterium</taxon>
    </lineage>
</organism>
<comment type="subcellular location">
    <subcellularLocation>
        <location evidence="1">Cytoplasm</location>
    </subcellularLocation>
</comment>
<evidence type="ECO:0000256" key="3">
    <source>
        <dbReference type="ARBA" id="ARBA00022857"/>
    </source>
</evidence>
<evidence type="ECO:0000313" key="5">
    <source>
        <dbReference type="EMBL" id="THD10712.1"/>
    </source>
</evidence>
<comment type="caution">
    <text evidence="5">The sequence shown here is derived from an EMBL/GenBank/DDBJ whole genome shotgun (WGS) entry which is preliminary data.</text>
</comment>
<name>A0A4S3KP19_9GAMM</name>
<dbReference type="PANTHER" id="PTHR44085">
    <property type="entry name" value="SEPIAPTERIN REDUCTASE"/>
    <property type="match status" value="1"/>
</dbReference>
<dbReference type="AlphaFoldDB" id="A0A4S3KP19"/>
<dbReference type="PRINTS" id="PR00081">
    <property type="entry name" value="GDHRDH"/>
</dbReference>
<dbReference type="InterPro" id="IPR036291">
    <property type="entry name" value="NAD(P)-bd_dom_sf"/>
</dbReference>
<keyword evidence="4" id="KW-0560">Oxidoreductase</keyword>
<gene>
    <name evidence="5" type="ORF">B1806_07080</name>
</gene>
<keyword evidence="3" id="KW-0521">NADP</keyword>
<keyword evidence="6" id="KW-1185">Reference proteome</keyword>
<dbReference type="Gene3D" id="3.40.50.720">
    <property type="entry name" value="NAD(P)-binding Rossmann-like Domain"/>
    <property type="match status" value="1"/>
</dbReference>
<dbReference type="InterPro" id="IPR051721">
    <property type="entry name" value="Biopterin_syn/organic_redct"/>
</dbReference>
<dbReference type="STRING" id="993689.GCA_002077135_01065"/>
<dbReference type="RefSeq" id="WP_081126811.1">
    <property type="nucleotide sequence ID" value="NZ_DAHXOC010000028.1"/>
</dbReference>
<evidence type="ECO:0000256" key="4">
    <source>
        <dbReference type="ARBA" id="ARBA00023002"/>
    </source>
</evidence>
<accession>A0A4S3KP19</accession>
<dbReference type="GO" id="GO:0005737">
    <property type="term" value="C:cytoplasm"/>
    <property type="evidence" value="ECO:0007669"/>
    <property type="project" value="UniProtKB-SubCell"/>
</dbReference>
<dbReference type="EMBL" id="MWQO01000023">
    <property type="protein sequence ID" value="THD10712.1"/>
    <property type="molecule type" value="Genomic_DNA"/>
</dbReference>